<reference evidence="8 9" key="1">
    <citation type="submission" date="2019-07" db="EMBL/GenBank/DDBJ databases">
        <title>Draft genome assembly of a fouling barnacle, Amphibalanus amphitrite (Darwin, 1854): The first reference genome for Thecostraca.</title>
        <authorList>
            <person name="Kim W."/>
        </authorList>
    </citation>
    <scope>NUCLEOTIDE SEQUENCE [LARGE SCALE GENOMIC DNA]</scope>
    <source>
        <strain evidence="8">SNU_AA5</strain>
        <tissue evidence="8">Soma without cirri and trophi</tissue>
    </source>
</reference>
<dbReference type="PANTHER" id="PTHR10502">
    <property type="entry name" value="ANNEXIN"/>
    <property type="match status" value="1"/>
</dbReference>
<dbReference type="FunFam" id="1.10.220.10:FF:000005">
    <property type="entry name" value="Annexin"/>
    <property type="match status" value="1"/>
</dbReference>
<dbReference type="GO" id="GO:0005886">
    <property type="term" value="C:plasma membrane"/>
    <property type="evidence" value="ECO:0007669"/>
    <property type="project" value="TreeGrafter"/>
</dbReference>
<evidence type="ECO:0000256" key="3">
    <source>
        <dbReference type="ARBA" id="ARBA00022837"/>
    </source>
</evidence>
<name>A0A6A4VTP8_AMPAM</name>
<dbReference type="Proteomes" id="UP000440578">
    <property type="component" value="Unassembled WGS sequence"/>
</dbReference>
<evidence type="ECO:0000313" key="9">
    <source>
        <dbReference type="Proteomes" id="UP000440578"/>
    </source>
</evidence>
<comment type="caution">
    <text evidence="8">The sequence shown here is derived from an EMBL/GenBank/DDBJ whole genome shotgun (WGS) entry which is preliminary data.</text>
</comment>
<dbReference type="GO" id="GO:0005509">
    <property type="term" value="F:calcium ion binding"/>
    <property type="evidence" value="ECO:0007669"/>
    <property type="project" value="InterPro"/>
</dbReference>
<gene>
    <name evidence="8" type="primary">ANXB12_0</name>
    <name evidence="8" type="ORF">FJT64_007582</name>
</gene>
<dbReference type="OrthoDB" id="37886at2759"/>
<keyword evidence="5 6" id="KW-0111">Calcium/phospholipid-binding</keyword>
<dbReference type="PRINTS" id="PR00196">
    <property type="entry name" value="ANNEXIN"/>
</dbReference>
<evidence type="ECO:0000256" key="4">
    <source>
        <dbReference type="ARBA" id="ARBA00023216"/>
    </source>
</evidence>
<feature type="region of interest" description="Disordered" evidence="7">
    <location>
        <begin position="1"/>
        <end position="30"/>
    </location>
</feature>
<dbReference type="SUPFAM" id="SSF47874">
    <property type="entry name" value="Annexin"/>
    <property type="match status" value="1"/>
</dbReference>
<dbReference type="InterPro" id="IPR037104">
    <property type="entry name" value="Annexin_sf"/>
</dbReference>
<evidence type="ECO:0000256" key="5">
    <source>
        <dbReference type="ARBA" id="ARBA00023302"/>
    </source>
</evidence>
<comment type="similarity">
    <text evidence="1 6">Belongs to the annexin family.</text>
</comment>
<protein>
    <recommendedName>
        <fullName evidence="6">Annexin</fullName>
    </recommendedName>
</protein>
<dbReference type="GO" id="GO:0001786">
    <property type="term" value="F:phosphatidylserine binding"/>
    <property type="evidence" value="ECO:0007669"/>
    <property type="project" value="TreeGrafter"/>
</dbReference>
<organism evidence="8 9">
    <name type="scientific">Amphibalanus amphitrite</name>
    <name type="common">Striped barnacle</name>
    <name type="synonym">Balanus amphitrite</name>
    <dbReference type="NCBI Taxonomy" id="1232801"/>
    <lineage>
        <taxon>Eukaryota</taxon>
        <taxon>Metazoa</taxon>
        <taxon>Ecdysozoa</taxon>
        <taxon>Arthropoda</taxon>
        <taxon>Crustacea</taxon>
        <taxon>Multicrustacea</taxon>
        <taxon>Cirripedia</taxon>
        <taxon>Thoracica</taxon>
        <taxon>Thoracicalcarea</taxon>
        <taxon>Balanomorpha</taxon>
        <taxon>Balanoidea</taxon>
        <taxon>Balanidae</taxon>
        <taxon>Amphibalaninae</taxon>
        <taxon>Amphibalanus</taxon>
    </lineage>
</organism>
<keyword evidence="9" id="KW-1185">Reference proteome</keyword>
<dbReference type="PROSITE" id="PS00223">
    <property type="entry name" value="ANNEXIN_1"/>
    <property type="match status" value="2"/>
</dbReference>
<dbReference type="AlphaFoldDB" id="A0A6A4VTP8"/>
<dbReference type="FunFam" id="1.10.220.10:FF:000001">
    <property type="entry name" value="Annexin"/>
    <property type="match status" value="1"/>
</dbReference>
<dbReference type="EMBL" id="VIIS01001657">
    <property type="protein sequence ID" value="KAF0294800.1"/>
    <property type="molecule type" value="Genomic_DNA"/>
</dbReference>
<evidence type="ECO:0000256" key="1">
    <source>
        <dbReference type="ARBA" id="ARBA00007831"/>
    </source>
</evidence>
<evidence type="ECO:0000256" key="7">
    <source>
        <dbReference type="SAM" id="MobiDB-lite"/>
    </source>
</evidence>
<keyword evidence="3 6" id="KW-0106">Calcium</keyword>
<dbReference type="GO" id="GO:0005544">
    <property type="term" value="F:calcium-dependent phospholipid binding"/>
    <property type="evidence" value="ECO:0007669"/>
    <property type="project" value="UniProtKB-KW"/>
</dbReference>
<dbReference type="FunFam" id="1.10.220.10:FF:000002">
    <property type="entry name" value="Annexin"/>
    <property type="match status" value="1"/>
</dbReference>
<dbReference type="InterPro" id="IPR018252">
    <property type="entry name" value="Annexin_repeat_CS"/>
</dbReference>
<dbReference type="GO" id="GO:0005634">
    <property type="term" value="C:nucleus"/>
    <property type="evidence" value="ECO:0007669"/>
    <property type="project" value="TreeGrafter"/>
</dbReference>
<dbReference type="InterPro" id="IPR001464">
    <property type="entry name" value="Annexin"/>
</dbReference>
<keyword evidence="4 6" id="KW-0041">Annexin</keyword>
<dbReference type="SMART" id="SM00335">
    <property type="entry name" value="ANX"/>
    <property type="match status" value="4"/>
</dbReference>
<accession>A0A6A4VTP8</accession>
<dbReference type="Pfam" id="PF00191">
    <property type="entry name" value="Annexin"/>
    <property type="match status" value="4"/>
</dbReference>
<dbReference type="GO" id="GO:0012506">
    <property type="term" value="C:vesicle membrane"/>
    <property type="evidence" value="ECO:0007669"/>
    <property type="project" value="TreeGrafter"/>
</dbReference>
<comment type="domain">
    <text evidence="6">A pair of annexin repeats may form one binding site for calcium and phospholipid.</text>
</comment>
<evidence type="ECO:0000313" key="8">
    <source>
        <dbReference type="EMBL" id="KAF0294800.1"/>
    </source>
</evidence>
<dbReference type="GO" id="GO:0005737">
    <property type="term" value="C:cytoplasm"/>
    <property type="evidence" value="ECO:0007669"/>
    <property type="project" value="TreeGrafter"/>
</dbReference>
<sequence length="341" mass="38268">MPGRSKNKQRSSTNAKPLITTPRGTIKPHKDFDEEAATGQAKKLHRALQKPVNMAVVISILTKYTVEERKYLEDVYNVQFDENLDAALRRETSANLQATLLALMQWENQFLASWTRRAMKGLGTDEKTLIEIFCGRSQAEVQNVVKAYQRMHGRSLEAELRSELSGDFRQLILGLVQLGRNEDELVGDNRARELAVELHAAGEARRGKDAAVFVRIFCETGCALLRRVFEIYPQVSAKANSIEKAIRSEFSGDMKTGLLTMVQCISDQPAYFAEKLYRAMRGLGTDDGALIRILVSRSEIDLENVKEKYQLNYGKSLAAAVADDTSGDYRKCLLAIIKSWA</sequence>
<dbReference type="PROSITE" id="PS51897">
    <property type="entry name" value="ANNEXIN_2"/>
    <property type="match status" value="3"/>
</dbReference>
<proteinExistence type="inferred from homology"/>
<evidence type="ECO:0000256" key="2">
    <source>
        <dbReference type="ARBA" id="ARBA00022737"/>
    </source>
</evidence>
<dbReference type="Gene3D" id="1.10.220.10">
    <property type="entry name" value="Annexin"/>
    <property type="match status" value="4"/>
</dbReference>
<evidence type="ECO:0000256" key="6">
    <source>
        <dbReference type="RuleBase" id="RU003540"/>
    </source>
</evidence>
<dbReference type="PANTHER" id="PTHR10502:SF177">
    <property type="entry name" value="ANNEXIN B10"/>
    <property type="match status" value="1"/>
</dbReference>
<dbReference type="InterPro" id="IPR018502">
    <property type="entry name" value="Annexin_repeat"/>
</dbReference>
<keyword evidence="2 6" id="KW-0677">Repeat</keyword>